<sequence>MFIYGKYRYIKPIKTLIAWNYHDILKCLSYIQTHIDKKKKGYFVGYLTYESAIILQAYHYLEHKIFKQMKTNKLEDSITQPLLYFSLFKKCKKIKKEKDLKLFHKHKDFIKNKNIVKTNSHCLVRNENFLLHSELFEVLEGLNKDCYHKNFYDIKNAISKGESYQVNYTQEIKLKPMLKISSWQYFLLLSRMQYTKYRAYIANEYTEILSFSPELFFKVKGNEIITQPMKGTIARAYRNNLKQQHDITLKSKQTRFVHTKKRKQHSYEIDVKQDLKNKKKLQNDLKNRSENVMIVDLLRNDLSRIATQGSLKVSELFTIHTYPTLHQMVSTIRARLSKKYRILDILYALFPCGSITGAPKLETMSLISQLESRKRGVYCGAIGVLSKKKISLSIPIRTLSKATNESFYRYGVGSGIVWDSNMEHEFEELKLKCNFLGITF</sequence>
<dbReference type="GO" id="GO:0000162">
    <property type="term" value="P:L-tryptophan biosynthetic process"/>
    <property type="evidence" value="ECO:0007669"/>
    <property type="project" value="TreeGrafter"/>
</dbReference>
<dbReference type="EMBL" id="NXLQ01000007">
    <property type="protein sequence ID" value="RDU66091.1"/>
    <property type="molecule type" value="Genomic_DNA"/>
</dbReference>
<dbReference type="PRINTS" id="PR00095">
    <property type="entry name" value="ANTSNTHASEI"/>
</dbReference>
<dbReference type="GO" id="GO:0046820">
    <property type="term" value="F:4-amino-4-deoxychorismate synthase activity"/>
    <property type="evidence" value="ECO:0007669"/>
    <property type="project" value="TreeGrafter"/>
</dbReference>
<dbReference type="InterPro" id="IPR015890">
    <property type="entry name" value="Chorismate_C"/>
</dbReference>
<gene>
    <name evidence="2" type="ORF">CQA53_04625</name>
</gene>
<keyword evidence="3" id="KW-1185">Reference proteome</keyword>
<comment type="caution">
    <text evidence="2">The sequence shown here is derived from an EMBL/GenBank/DDBJ whole genome shotgun (WGS) entry which is preliminary data.</text>
</comment>
<dbReference type="Pfam" id="PF00425">
    <property type="entry name" value="Chorismate_bind"/>
    <property type="match status" value="1"/>
</dbReference>
<accession>A0A3D8INE0</accession>
<organism evidence="2 3">
    <name type="scientific">Helicobacter didelphidarum</name>
    <dbReference type="NCBI Taxonomy" id="2040648"/>
    <lineage>
        <taxon>Bacteria</taxon>
        <taxon>Pseudomonadati</taxon>
        <taxon>Campylobacterota</taxon>
        <taxon>Epsilonproteobacteria</taxon>
        <taxon>Campylobacterales</taxon>
        <taxon>Helicobacteraceae</taxon>
        <taxon>Helicobacter</taxon>
    </lineage>
</organism>
<dbReference type="InterPro" id="IPR005801">
    <property type="entry name" value="ADC_synthase"/>
</dbReference>
<evidence type="ECO:0000313" key="3">
    <source>
        <dbReference type="Proteomes" id="UP000256379"/>
    </source>
</evidence>
<dbReference type="InterPro" id="IPR019999">
    <property type="entry name" value="Anth_synth_I-like"/>
</dbReference>
<reference evidence="2 3" key="1">
    <citation type="submission" date="2018-04" db="EMBL/GenBank/DDBJ databases">
        <title>Novel Campyloabacter and Helicobacter Species and Strains.</title>
        <authorList>
            <person name="Mannion A.J."/>
            <person name="Shen Z."/>
            <person name="Fox J.G."/>
        </authorList>
    </citation>
    <scope>NUCLEOTIDE SEQUENCE [LARGE SCALE GENOMIC DNA]</scope>
    <source>
        <strain evidence="2 3">MIT 17-337</strain>
    </source>
</reference>
<evidence type="ECO:0000259" key="1">
    <source>
        <dbReference type="Pfam" id="PF00425"/>
    </source>
</evidence>
<dbReference type="PANTHER" id="PTHR11236">
    <property type="entry name" value="AMINOBENZOATE/ANTHRANILATE SYNTHASE"/>
    <property type="match status" value="1"/>
</dbReference>
<dbReference type="SUPFAM" id="SSF56322">
    <property type="entry name" value="ADC synthase"/>
    <property type="match status" value="1"/>
</dbReference>
<dbReference type="Gene3D" id="3.60.120.10">
    <property type="entry name" value="Anthranilate synthase"/>
    <property type="match status" value="1"/>
</dbReference>
<dbReference type="Proteomes" id="UP000256379">
    <property type="component" value="Unassembled WGS sequence"/>
</dbReference>
<evidence type="ECO:0000313" key="2">
    <source>
        <dbReference type="EMBL" id="RDU66091.1"/>
    </source>
</evidence>
<name>A0A3D8INE0_9HELI</name>
<dbReference type="PANTHER" id="PTHR11236:SF50">
    <property type="entry name" value="AMINODEOXYCHORISMATE SYNTHASE COMPONENT 1"/>
    <property type="match status" value="1"/>
</dbReference>
<protein>
    <submittedName>
        <fullName evidence="2">Chorismate-binding protein</fullName>
    </submittedName>
</protein>
<dbReference type="OrthoDB" id="9803598at2"/>
<dbReference type="AlphaFoldDB" id="A0A3D8INE0"/>
<proteinExistence type="predicted"/>
<feature type="domain" description="Chorismate-utilising enzyme C-terminal" evidence="1">
    <location>
        <begin position="144"/>
        <end position="432"/>
    </location>
</feature>